<feature type="domain" description="Ketoreductase" evidence="3">
    <location>
        <begin position="22"/>
        <end position="187"/>
    </location>
</feature>
<gene>
    <name evidence="4" type="ORF">H9Y04_36510</name>
</gene>
<dbReference type="CDD" id="cd05233">
    <property type="entry name" value="SDR_c"/>
    <property type="match status" value="1"/>
</dbReference>
<name>A0ABR7ST31_9ACTN</name>
<evidence type="ECO:0000256" key="2">
    <source>
        <dbReference type="ARBA" id="ARBA00023002"/>
    </source>
</evidence>
<dbReference type="PANTHER" id="PTHR43639">
    <property type="entry name" value="OXIDOREDUCTASE, SHORT-CHAIN DEHYDROGENASE/REDUCTASE FAMILY (AFU_ORTHOLOGUE AFUA_5G02870)"/>
    <property type="match status" value="1"/>
</dbReference>
<organism evidence="4 5">
    <name type="scientific">Streptomyces polyasparticus</name>
    <dbReference type="NCBI Taxonomy" id="2767826"/>
    <lineage>
        <taxon>Bacteria</taxon>
        <taxon>Bacillati</taxon>
        <taxon>Actinomycetota</taxon>
        <taxon>Actinomycetes</taxon>
        <taxon>Kitasatosporales</taxon>
        <taxon>Streptomycetaceae</taxon>
        <taxon>Streptomyces</taxon>
    </lineage>
</organism>
<protein>
    <submittedName>
        <fullName evidence="4">SDR family oxidoreductase</fullName>
    </submittedName>
</protein>
<dbReference type="InterPro" id="IPR057326">
    <property type="entry name" value="KR_dom"/>
</dbReference>
<reference evidence="4 5" key="1">
    <citation type="submission" date="2020-08" db="EMBL/GenBank/DDBJ databases">
        <title>Genemic of Streptomyces polyaspartic.</title>
        <authorList>
            <person name="Liu W."/>
        </authorList>
    </citation>
    <scope>NUCLEOTIDE SEQUENCE [LARGE SCALE GENOMIC DNA]</scope>
    <source>
        <strain evidence="4 5">TRM66268-LWL</strain>
    </source>
</reference>
<keyword evidence="5" id="KW-1185">Reference proteome</keyword>
<keyword evidence="2" id="KW-0560">Oxidoreductase</keyword>
<dbReference type="InterPro" id="IPR002347">
    <property type="entry name" value="SDR_fam"/>
</dbReference>
<dbReference type="SUPFAM" id="SSF51735">
    <property type="entry name" value="NAD(P)-binding Rossmann-fold domains"/>
    <property type="match status" value="1"/>
</dbReference>
<dbReference type="SMART" id="SM00822">
    <property type="entry name" value="PKS_KR"/>
    <property type="match status" value="1"/>
</dbReference>
<dbReference type="EMBL" id="JACTVJ010000023">
    <property type="protein sequence ID" value="MBC9718049.1"/>
    <property type="molecule type" value="Genomic_DNA"/>
</dbReference>
<dbReference type="InterPro" id="IPR020904">
    <property type="entry name" value="Sc_DH/Rdtase_CS"/>
</dbReference>
<dbReference type="PROSITE" id="PS00061">
    <property type="entry name" value="ADH_SHORT"/>
    <property type="match status" value="1"/>
</dbReference>
<evidence type="ECO:0000313" key="4">
    <source>
        <dbReference type="EMBL" id="MBC9718049.1"/>
    </source>
</evidence>
<dbReference type="Gene3D" id="3.40.50.720">
    <property type="entry name" value="NAD(P)-binding Rossmann-like Domain"/>
    <property type="match status" value="1"/>
</dbReference>
<dbReference type="PRINTS" id="PR00081">
    <property type="entry name" value="GDHRDH"/>
</dbReference>
<proteinExistence type="inferred from homology"/>
<dbReference type="PANTHER" id="PTHR43639:SF1">
    <property type="entry name" value="SHORT-CHAIN DEHYDROGENASE_REDUCTASE FAMILY PROTEIN"/>
    <property type="match status" value="1"/>
</dbReference>
<sequence length="257" mass="26302">MTDVLAGQTEVLAGRSEVLAGKVAVVTGANSGIGLAIAKRFAAEGARVFLAGRRQESLDAAVAEIGPAARGVRADVSVQADLDRLYSVVREEAGRIDVLVANAGSAIPQRLGEITEEAIDATLGTNLKGTIFTVQKALPLLSEGASIVVIGSTTTLVPAPGLEIYGASKAALRNLVRSWALSAQERKFRVNAISPGPTETPGLIGAAGPDHQLASQVPLGRIGRPDEIASVATFLASDAAGFVNGADWFVDGGQAQV</sequence>
<evidence type="ECO:0000256" key="1">
    <source>
        <dbReference type="ARBA" id="ARBA00006484"/>
    </source>
</evidence>
<comment type="similarity">
    <text evidence="1">Belongs to the short-chain dehydrogenases/reductases (SDR) family.</text>
</comment>
<accession>A0ABR7ST31</accession>
<dbReference type="Pfam" id="PF13561">
    <property type="entry name" value="adh_short_C2"/>
    <property type="match status" value="1"/>
</dbReference>
<comment type="caution">
    <text evidence="4">The sequence shown here is derived from an EMBL/GenBank/DDBJ whole genome shotgun (WGS) entry which is preliminary data.</text>
</comment>
<dbReference type="RefSeq" id="WP_187818486.1">
    <property type="nucleotide sequence ID" value="NZ_JACTVJ010000023.1"/>
</dbReference>
<evidence type="ECO:0000313" key="5">
    <source>
        <dbReference type="Proteomes" id="UP000642284"/>
    </source>
</evidence>
<dbReference type="Proteomes" id="UP000642284">
    <property type="component" value="Unassembled WGS sequence"/>
</dbReference>
<dbReference type="InterPro" id="IPR036291">
    <property type="entry name" value="NAD(P)-bd_dom_sf"/>
</dbReference>
<evidence type="ECO:0000259" key="3">
    <source>
        <dbReference type="SMART" id="SM00822"/>
    </source>
</evidence>